<sequence length="87" mass="10110">MFFFERNIVKQITNAGGLYLRYIDDMFIIINWPERHLNKQIDQWNTLDSNIQLKAQAGSAYLAKFGSFSTKLSEVSEESVEVSWGFL</sequence>
<dbReference type="Proteomes" id="UP000663866">
    <property type="component" value="Unassembled WGS sequence"/>
</dbReference>
<proteinExistence type="predicted"/>
<dbReference type="AlphaFoldDB" id="A0A820P1E0"/>
<keyword evidence="2" id="KW-1185">Reference proteome</keyword>
<protein>
    <recommendedName>
        <fullName evidence="3">Reverse transcriptase domain-containing protein</fullName>
    </recommendedName>
</protein>
<evidence type="ECO:0000313" key="2">
    <source>
        <dbReference type="Proteomes" id="UP000663866"/>
    </source>
</evidence>
<comment type="caution">
    <text evidence="1">The sequence shown here is derived from an EMBL/GenBank/DDBJ whole genome shotgun (WGS) entry which is preliminary data.</text>
</comment>
<evidence type="ECO:0000313" key="1">
    <source>
        <dbReference type="EMBL" id="CAF4401106.1"/>
    </source>
</evidence>
<accession>A0A820P1E0</accession>
<evidence type="ECO:0008006" key="3">
    <source>
        <dbReference type="Google" id="ProtNLM"/>
    </source>
</evidence>
<dbReference type="EMBL" id="CAJOBG010040674">
    <property type="protein sequence ID" value="CAF4401106.1"/>
    <property type="molecule type" value="Genomic_DNA"/>
</dbReference>
<reference evidence="1" key="1">
    <citation type="submission" date="2021-02" db="EMBL/GenBank/DDBJ databases">
        <authorList>
            <person name="Nowell W R."/>
        </authorList>
    </citation>
    <scope>NUCLEOTIDE SEQUENCE</scope>
</reference>
<organism evidence="1 2">
    <name type="scientific">Rotaria magnacalcarata</name>
    <dbReference type="NCBI Taxonomy" id="392030"/>
    <lineage>
        <taxon>Eukaryota</taxon>
        <taxon>Metazoa</taxon>
        <taxon>Spiralia</taxon>
        <taxon>Gnathifera</taxon>
        <taxon>Rotifera</taxon>
        <taxon>Eurotatoria</taxon>
        <taxon>Bdelloidea</taxon>
        <taxon>Philodinida</taxon>
        <taxon>Philodinidae</taxon>
        <taxon>Rotaria</taxon>
    </lineage>
</organism>
<name>A0A820P1E0_9BILA</name>
<gene>
    <name evidence="1" type="ORF">OVN521_LOCUS34873</name>
</gene>